<keyword evidence="7" id="KW-1185">Reference proteome</keyword>
<evidence type="ECO:0000256" key="5">
    <source>
        <dbReference type="SAM" id="Phobius"/>
    </source>
</evidence>
<feature type="transmembrane region" description="Helical" evidence="5">
    <location>
        <begin position="123"/>
        <end position="147"/>
    </location>
</feature>
<sequence length="369" mass="41253">MSAREYFEVVLDQYGYSFENPPPKEIVDHLKTQYADWMPAFCYEEPRSDYCEGVQSYYMYRIALAPNVLFVVLFALSLISFLATYAATRRGLAFNIAMGLGVITEIIGYIGRIMSWGNQWEEVGFMIQVCALTIGPAFLVAGIYLCIRQIVTAFGPDNSRIPPAWYTRIFIPCDLTSLILQAVGGALASVANHRREPTHIGDNVMIAGLAFQVLTMLLFMLVAADFALRTHLRTRHAHLPNLSVALDNHPAMVRLRASRRFKAFLSALALATVCVFVRCVFRVVELNGGWTGPLMGRQDLFVGFEGVMIAAAVLALNLSHPALCSKELLEPPPRREIVGRTPREEPCFKMVNFVLDDNEDSVHETTHRG</sequence>
<feature type="transmembrane region" description="Helical" evidence="5">
    <location>
        <begin position="92"/>
        <end position="111"/>
    </location>
</feature>
<dbReference type="EMBL" id="LFIV01000015">
    <property type="protein sequence ID" value="KZL76444.1"/>
    <property type="molecule type" value="Genomic_DNA"/>
</dbReference>
<keyword evidence="4 5" id="KW-0472">Membrane</keyword>
<evidence type="ECO:0000256" key="1">
    <source>
        <dbReference type="ARBA" id="ARBA00004141"/>
    </source>
</evidence>
<gene>
    <name evidence="6" type="ORF">CT0861_08069</name>
</gene>
<feature type="transmembrane region" description="Helical" evidence="5">
    <location>
        <begin position="263"/>
        <end position="284"/>
    </location>
</feature>
<dbReference type="Pfam" id="PF04479">
    <property type="entry name" value="RTA1"/>
    <property type="match status" value="1"/>
</dbReference>
<feature type="transmembrane region" description="Helical" evidence="5">
    <location>
        <begin position="300"/>
        <end position="318"/>
    </location>
</feature>
<feature type="transmembrane region" description="Helical" evidence="5">
    <location>
        <begin position="168"/>
        <end position="192"/>
    </location>
</feature>
<evidence type="ECO:0000313" key="7">
    <source>
        <dbReference type="Proteomes" id="UP000076552"/>
    </source>
</evidence>
<keyword evidence="3 5" id="KW-1133">Transmembrane helix</keyword>
<dbReference type="GO" id="GO:0005886">
    <property type="term" value="C:plasma membrane"/>
    <property type="evidence" value="ECO:0007669"/>
    <property type="project" value="TreeGrafter"/>
</dbReference>
<comment type="subcellular location">
    <subcellularLocation>
        <location evidence="1">Membrane</location>
        <topology evidence="1">Multi-pass membrane protein</topology>
    </subcellularLocation>
</comment>
<dbReference type="PANTHER" id="PTHR31465:SF7">
    <property type="entry name" value="SPHINGOID LONG-CHAIN BASE TRANSPORTER RSB1"/>
    <property type="match status" value="1"/>
</dbReference>
<feature type="transmembrane region" description="Helical" evidence="5">
    <location>
        <begin position="64"/>
        <end position="85"/>
    </location>
</feature>
<evidence type="ECO:0000256" key="3">
    <source>
        <dbReference type="ARBA" id="ARBA00022989"/>
    </source>
</evidence>
<evidence type="ECO:0000256" key="4">
    <source>
        <dbReference type="ARBA" id="ARBA00023136"/>
    </source>
</evidence>
<reference evidence="6 7" key="1">
    <citation type="submission" date="2015-06" db="EMBL/GenBank/DDBJ databases">
        <title>Survival trade-offs in plant roots during colonization by closely related pathogenic and mutualistic fungi.</title>
        <authorList>
            <person name="Hacquard S."/>
            <person name="Kracher B."/>
            <person name="Hiruma K."/>
            <person name="Weinman A."/>
            <person name="Muench P."/>
            <person name="Garrido Oter R."/>
            <person name="Ver Loren van Themaat E."/>
            <person name="Dallerey J.-F."/>
            <person name="Damm U."/>
            <person name="Henrissat B."/>
            <person name="Lespinet O."/>
            <person name="Thon M."/>
            <person name="Kemen E."/>
            <person name="McHardy A.C."/>
            <person name="Schulze-Lefert P."/>
            <person name="O'Connell R.J."/>
        </authorList>
    </citation>
    <scope>NUCLEOTIDE SEQUENCE [LARGE SCALE GENOMIC DNA]</scope>
    <source>
        <strain evidence="6 7">0861</strain>
    </source>
</reference>
<evidence type="ECO:0000313" key="6">
    <source>
        <dbReference type="EMBL" id="KZL76444.1"/>
    </source>
</evidence>
<proteinExistence type="predicted"/>
<dbReference type="STRING" id="708197.A0A166XBM4"/>
<protein>
    <submittedName>
        <fullName evidence="6">RTA1 like protein</fullName>
    </submittedName>
</protein>
<evidence type="ECO:0000256" key="2">
    <source>
        <dbReference type="ARBA" id="ARBA00022692"/>
    </source>
</evidence>
<keyword evidence="2 5" id="KW-0812">Transmembrane</keyword>
<dbReference type="PANTHER" id="PTHR31465">
    <property type="entry name" value="PROTEIN RTA1-RELATED"/>
    <property type="match status" value="1"/>
</dbReference>
<organism evidence="6 7">
    <name type="scientific">Colletotrichum tofieldiae</name>
    <dbReference type="NCBI Taxonomy" id="708197"/>
    <lineage>
        <taxon>Eukaryota</taxon>
        <taxon>Fungi</taxon>
        <taxon>Dikarya</taxon>
        <taxon>Ascomycota</taxon>
        <taxon>Pezizomycotina</taxon>
        <taxon>Sordariomycetes</taxon>
        <taxon>Hypocreomycetidae</taxon>
        <taxon>Glomerellales</taxon>
        <taxon>Glomerellaceae</taxon>
        <taxon>Colletotrichum</taxon>
        <taxon>Colletotrichum spaethianum species complex</taxon>
    </lineage>
</organism>
<comment type="caution">
    <text evidence="6">The sequence shown here is derived from an EMBL/GenBank/DDBJ whole genome shotgun (WGS) entry which is preliminary data.</text>
</comment>
<dbReference type="GO" id="GO:0000324">
    <property type="term" value="C:fungal-type vacuole"/>
    <property type="evidence" value="ECO:0007669"/>
    <property type="project" value="TreeGrafter"/>
</dbReference>
<name>A0A166XBM4_9PEZI</name>
<dbReference type="Proteomes" id="UP000076552">
    <property type="component" value="Unassembled WGS sequence"/>
</dbReference>
<accession>A0A166XBM4</accession>
<dbReference type="InterPro" id="IPR007568">
    <property type="entry name" value="RTA1"/>
</dbReference>
<feature type="transmembrane region" description="Helical" evidence="5">
    <location>
        <begin position="204"/>
        <end position="228"/>
    </location>
</feature>
<dbReference type="AlphaFoldDB" id="A0A166XBM4"/>